<evidence type="ECO:0000256" key="1">
    <source>
        <dbReference type="ARBA" id="ARBA00004173"/>
    </source>
</evidence>
<feature type="region of interest" description="Disordered" evidence="8">
    <location>
        <begin position="99"/>
        <end position="123"/>
    </location>
</feature>
<evidence type="ECO:0000256" key="8">
    <source>
        <dbReference type="SAM" id="MobiDB-lite"/>
    </source>
</evidence>
<dbReference type="AlphaFoldDB" id="A0A1E7FB01"/>
<dbReference type="GO" id="GO:0005739">
    <property type="term" value="C:mitochondrion"/>
    <property type="evidence" value="ECO:0007669"/>
    <property type="project" value="UniProtKB-SubCell"/>
</dbReference>
<keyword evidence="5 7" id="KW-0496">Mitochondrion</keyword>
<dbReference type="Pfam" id="PF02636">
    <property type="entry name" value="Methyltransf_28"/>
    <property type="match status" value="1"/>
</dbReference>
<dbReference type="InterPro" id="IPR029063">
    <property type="entry name" value="SAM-dependent_MTases_sf"/>
</dbReference>
<organism evidence="9 10">
    <name type="scientific">Fragilariopsis cylindrus CCMP1102</name>
    <dbReference type="NCBI Taxonomy" id="635003"/>
    <lineage>
        <taxon>Eukaryota</taxon>
        <taxon>Sar</taxon>
        <taxon>Stramenopiles</taxon>
        <taxon>Ochrophyta</taxon>
        <taxon>Bacillariophyta</taxon>
        <taxon>Bacillariophyceae</taxon>
        <taxon>Bacillariophycidae</taxon>
        <taxon>Bacillariales</taxon>
        <taxon>Bacillariaceae</taxon>
        <taxon>Fragilariopsis</taxon>
    </lineage>
</organism>
<evidence type="ECO:0000256" key="6">
    <source>
        <dbReference type="ARBA" id="ARBA00048612"/>
    </source>
</evidence>
<gene>
    <name evidence="9" type="ORF">FRACYDRAFT_275630</name>
</gene>
<dbReference type="GO" id="GO:0035243">
    <property type="term" value="F:protein-arginine omega-N symmetric methyltransferase activity"/>
    <property type="evidence" value="ECO:0007669"/>
    <property type="project" value="UniProtKB-EC"/>
</dbReference>
<keyword evidence="10" id="KW-1185">Reference proteome</keyword>
<dbReference type="SUPFAM" id="SSF53335">
    <property type="entry name" value="S-adenosyl-L-methionine-dependent methyltransferases"/>
    <property type="match status" value="1"/>
</dbReference>
<comment type="function">
    <text evidence="7">Arginine methyltransferase involved in the assembly or stability of mitochondrial NADH:ubiquinone oxidoreductase complex (complex I).</text>
</comment>
<protein>
    <recommendedName>
        <fullName evidence="7">Protein arginine methyltransferase NDUFAF7</fullName>
        <ecNumber evidence="7">2.1.1.320</ecNumber>
    </recommendedName>
</protein>
<dbReference type="InterPro" id="IPR038375">
    <property type="entry name" value="NDUFAF7_sf"/>
</dbReference>
<evidence type="ECO:0000313" key="9">
    <source>
        <dbReference type="EMBL" id="OEU15329.1"/>
    </source>
</evidence>
<evidence type="ECO:0000256" key="2">
    <source>
        <dbReference type="ARBA" id="ARBA00005891"/>
    </source>
</evidence>
<dbReference type="InterPro" id="IPR003788">
    <property type="entry name" value="NDUFAF7"/>
</dbReference>
<comment type="similarity">
    <text evidence="2 7">Belongs to the NDUFAF7 family.</text>
</comment>
<evidence type="ECO:0000313" key="10">
    <source>
        <dbReference type="Proteomes" id="UP000095751"/>
    </source>
</evidence>
<dbReference type="PANTHER" id="PTHR12049:SF5">
    <property type="entry name" value="PROTEIN ARGININE METHYLTRANSFERASE NDUFAF7 HOMOLOG, MITOCHONDRIAL"/>
    <property type="match status" value="1"/>
</dbReference>
<evidence type="ECO:0000256" key="4">
    <source>
        <dbReference type="ARBA" id="ARBA00022679"/>
    </source>
</evidence>
<dbReference type="EC" id="2.1.1.320" evidence="7"/>
<dbReference type="Gene3D" id="3.40.50.12710">
    <property type="match status" value="1"/>
</dbReference>
<comment type="catalytic activity">
    <reaction evidence="6 7">
        <text>L-arginyl-[protein] + 2 S-adenosyl-L-methionine = N(omega),N(omega)'-dimethyl-L-arginyl-[protein] + 2 S-adenosyl-L-homocysteine + 2 H(+)</text>
        <dbReference type="Rhea" id="RHEA:48108"/>
        <dbReference type="Rhea" id="RHEA-COMP:10532"/>
        <dbReference type="Rhea" id="RHEA-COMP:11992"/>
        <dbReference type="ChEBI" id="CHEBI:15378"/>
        <dbReference type="ChEBI" id="CHEBI:29965"/>
        <dbReference type="ChEBI" id="CHEBI:57856"/>
        <dbReference type="ChEBI" id="CHEBI:59789"/>
        <dbReference type="ChEBI" id="CHEBI:88221"/>
        <dbReference type="EC" id="2.1.1.320"/>
    </reaction>
</comment>
<dbReference type="InParanoid" id="A0A1E7FB01"/>
<dbReference type="OrthoDB" id="17415at2759"/>
<dbReference type="GO" id="GO:0032259">
    <property type="term" value="P:methylation"/>
    <property type="evidence" value="ECO:0007669"/>
    <property type="project" value="UniProtKB-KW"/>
</dbReference>
<sequence>MTTKCSTLVRKVLSRRLAEYYSQPSEMVVGRSTLPKDSKLLSSLLGEWHWKRVFQKIYDERKGHWLTPVELFAPHYSFVMGNFCAKYFDEQMKIHNNKNNCSNNNSHENENENSNDNRNSNSNSQSLEIMEVGGGQGTNANLILSYLKENRPDLYSSLTYTLVDSSRSLHKTQIETFIDGPHAEKMRFVLKDLVNVAEGTVSLLSKSNIPTVLMGMEVLDNLPHDKIRRRTRQKIEQAEVITTKRNLEEHETFVKLSDPLLKMIIETAPNYIQSSSTSTTTACWIPSVACGVLHHVINQRPNIGVVLADFDYLPPPDLDCFHHSATAKSKVVPTEWAEGSPIVTDMEGKDHESYLGAPHHCDILFPTDFYKLASFVKRHLSTKIMHPPDSIHNHSQSSSIPKSVVRVEKQSQFLKRWGPEHVQATRSWLTGTTPLLYDFANCSVLSISPEAHAHTDTTI</sequence>
<dbReference type="PANTHER" id="PTHR12049">
    <property type="entry name" value="PROTEIN ARGININE METHYLTRANSFERASE NDUFAF7, MITOCHONDRIAL"/>
    <property type="match status" value="1"/>
</dbReference>
<dbReference type="KEGG" id="fcy:FRACYDRAFT_275630"/>
<dbReference type="Proteomes" id="UP000095751">
    <property type="component" value="Unassembled WGS sequence"/>
</dbReference>
<dbReference type="EMBL" id="KV784359">
    <property type="protein sequence ID" value="OEU15329.1"/>
    <property type="molecule type" value="Genomic_DNA"/>
</dbReference>
<keyword evidence="4 7" id="KW-0808">Transferase</keyword>
<comment type="subcellular location">
    <subcellularLocation>
        <location evidence="1 7">Mitochondrion</location>
    </subcellularLocation>
</comment>
<reference evidence="9 10" key="1">
    <citation type="submission" date="2016-09" db="EMBL/GenBank/DDBJ databases">
        <title>Extensive genetic diversity and differential bi-allelic expression allows diatom success in the polar Southern Ocean.</title>
        <authorList>
            <consortium name="DOE Joint Genome Institute"/>
            <person name="Mock T."/>
            <person name="Otillar R.P."/>
            <person name="Strauss J."/>
            <person name="Dupont C."/>
            <person name="Frickenhaus S."/>
            <person name="Maumus F."/>
            <person name="Mcmullan M."/>
            <person name="Sanges R."/>
            <person name="Schmutz J."/>
            <person name="Toseland A."/>
            <person name="Valas R."/>
            <person name="Veluchamy A."/>
            <person name="Ward B.J."/>
            <person name="Allen A."/>
            <person name="Barry K."/>
            <person name="Falciatore A."/>
            <person name="Ferrante M."/>
            <person name="Fortunato A.E."/>
            <person name="Gloeckner G."/>
            <person name="Gruber A."/>
            <person name="Hipkin R."/>
            <person name="Janech M."/>
            <person name="Kroth P."/>
            <person name="Leese F."/>
            <person name="Lindquist E."/>
            <person name="Lyon B.R."/>
            <person name="Martin J."/>
            <person name="Mayer C."/>
            <person name="Parker M."/>
            <person name="Quesneville H."/>
            <person name="Raymond J."/>
            <person name="Uhlig C."/>
            <person name="Valentin K.U."/>
            <person name="Worden A.Z."/>
            <person name="Armbrust E.V."/>
            <person name="Bowler C."/>
            <person name="Green B."/>
            <person name="Moulton V."/>
            <person name="Van Oosterhout C."/>
            <person name="Grigoriev I."/>
        </authorList>
    </citation>
    <scope>NUCLEOTIDE SEQUENCE [LARGE SCALE GENOMIC DNA]</scope>
    <source>
        <strain evidence="9 10">CCMP1102</strain>
    </source>
</reference>
<name>A0A1E7FB01_9STRA</name>
<keyword evidence="3 7" id="KW-0489">Methyltransferase</keyword>
<evidence type="ECO:0000256" key="5">
    <source>
        <dbReference type="ARBA" id="ARBA00023128"/>
    </source>
</evidence>
<proteinExistence type="inferred from homology"/>
<evidence type="ECO:0000256" key="3">
    <source>
        <dbReference type="ARBA" id="ARBA00022603"/>
    </source>
</evidence>
<evidence type="ECO:0000256" key="7">
    <source>
        <dbReference type="RuleBase" id="RU364114"/>
    </source>
</evidence>
<accession>A0A1E7FB01</accession>